<evidence type="ECO:0000313" key="2">
    <source>
        <dbReference type="Proteomes" id="UP001152519"/>
    </source>
</evidence>
<evidence type="ECO:0008006" key="3">
    <source>
        <dbReference type="Google" id="ProtNLM"/>
    </source>
</evidence>
<reference evidence="1" key="1">
    <citation type="submission" date="2021-05" db="EMBL/GenBank/DDBJ databases">
        <authorList>
            <person name="Arsene-Ploetze F."/>
        </authorList>
    </citation>
    <scope>NUCLEOTIDE SEQUENCE</scope>
    <source>
        <strain evidence="1">DSM 42138</strain>
    </source>
</reference>
<keyword evidence="2" id="KW-1185">Reference proteome</keyword>
<accession>A0A9W4GQH1</accession>
<dbReference type="Proteomes" id="UP001152519">
    <property type="component" value="Unassembled WGS sequence"/>
</dbReference>
<dbReference type="RefSeq" id="WP_251487479.1">
    <property type="nucleotide sequence ID" value="NZ_CAJSLV010000046.1"/>
</dbReference>
<gene>
    <name evidence="1" type="ORF">SCOCK_180046</name>
</gene>
<proteinExistence type="predicted"/>
<evidence type="ECO:0000313" key="1">
    <source>
        <dbReference type="EMBL" id="CAG6392669.1"/>
    </source>
</evidence>
<organism evidence="1 2">
    <name type="scientific">Actinacidiphila cocklensis</name>
    <dbReference type="NCBI Taxonomy" id="887465"/>
    <lineage>
        <taxon>Bacteria</taxon>
        <taxon>Bacillati</taxon>
        <taxon>Actinomycetota</taxon>
        <taxon>Actinomycetes</taxon>
        <taxon>Kitasatosporales</taxon>
        <taxon>Streptomycetaceae</taxon>
        <taxon>Actinacidiphila</taxon>
    </lineage>
</organism>
<name>A0A9W4GQH1_9ACTN</name>
<dbReference type="AlphaFoldDB" id="A0A9W4GQH1"/>
<protein>
    <recommendedName>
        <fullName evidence="3">Dehydrogenase</fullName>
    </recommendedName>
</protein>
<comment type="caution">
    <text evidence="1">The sequence shown here is derived from an EMBL/GenBank/DDBJ whole genome shotgun (WGS) entry which is preliminary data.</text>
</comment>
<dbReference type="EMBL" id="CAJSLV010000046">
    <property type="protein sequence ID" value="CAG6392669.1"/>
    <property type="molecule type" value="Genomic_DNA"/>
</dbReference>
<sequence>MTATGPAPRCPSCDGPVTFTALVLAHREEDGKRVCRGVWQCADRHLWWSWADRPGDPLEPCPYPDLFGA</sequence>